<name>A0A379MRW5_9BACT</name>
<dbReference type="Pfam" id="PF00117">
    <property type="entry name" value="GATase"/>
    <property type="match status" value="1"/>
</dbReference>
<evidence type="ECO:0000256" key="1">
    <source>
        <dbReference type="ARBA" id="ARBA00022962"/>
    </source>
</evidence>
<keyword evidence="1 3" id="KW-0315">Glutamine amidotransferase</keyword>
<dbReference type="NCBIfam" id="TIGR00566">
    <property type="entry name" value="trpG_papA"/>
    <property type="match status" value="1"/>
</dbReference>
<dbReference type="GO" id="GO:0004049">
    <property type="term" value="F:anthranilate synthase activity"/>
    <property type="evidence" value="ECO:0007669"/>
    <property type="project" value="TreeGrafter"/>
</dbReference>
<dbReference type="PRINTS" id="PR00096">
    <property type="entry name" value="GATASE"/>
</dbReference>
<dbReference type="GO" id="GO:0046820">
    <property type="term" value="F:4-amino-4-deoxychorismate synthase activity"/>
    <property type="evidence" value="ECO:0007669"/>
    <property type="project" value="UniProtKB-EC"/>
</dbReference>
<dbReference type="PRINTS" id="PR00097">
    <property type="entry name" value="ANTSNTHASEII"/>
</dbReference>
<dbReference type="STRING" id="880526.GCA_000427365_02121"/>
<protein>
    <submittedName>
        <fullName evidence="3">Para-aminobenzoate synthase glutamine amidotransferase component II</fullName>
        <ecNumber evidence="3">2.6.1.85</ecNumber>
    </submittedName>
</protein>
<reference evidence="3 4" key="1">
    <citation type="submission" date="2018-06" db="EMBL/GenBank/DDBJ databases">
        <authorList>
            <consortium name="Pathogen Informatics"/>
            <person name="Doyle S."/>
        </authorList>
    </citation>
    <scope>NUCLEOTIDE SEQUENCE [LARGE SCALE GENOMIC DNA]</scope>
    <source>
        <strain evidence="3 4">NCTC11190</strain>
    </source>
</reference>
<dbReference type="InterPro" id="IPR029062">
    <property type="entry name" value="Class_I_gatase-like"/>
</dbReference>
<keyword evidence="3" id="KW-0808">Transferase</keyword>
<dbReference type="CDD" id="cd01743">
    <property type="entry name" value="GATase1_Anthranilate_Synthase"/>
    <property type="match status" value="1"/>
</dbReference>
<evidence type="ECO:0000313" key="4">
    <source>
        <dbReference type="Proteomes" id="UP000255233"/>
    </source>
</evidence>
<dbReference type="AlphaFoldDB" id="A0A379MRW5"/>
<evidence type="ECO:0000259" key="2">
    <source>
        <dbReference type="Pfam" id="PF00117"/>
    </source>
</evidence>
<dbReference type="InterPro" id="IPR050472">
    <property type="entry name" value="Anth_synth/Amidotransfase"/>
</dbReference>
<dbReference type="PROSITE" id="PS51273">
    <property type="entry name" value="GATASE_TYPE_1"/>
    <property type="match status" value="1"/>
</dbReference>
<sequence>MKILVFDNYDSFTYNLVQLLRETGCDDLDVFRNDRIALDEIEKYDKILLSPGPGIPSEAGILLPLIERYAPTKSILGICLGQQAIGEAFGARLLNLPHVYHGIASRIEITEPDPLFEGISPTPEVGRYHSWIVDRDGFPADTLKITAVDGEGHIMALAHRTYDVRGVQFHPESVLTPEGKRMIANWIKH</sequence>
<dbReference type="GO" id="GO:0005829">
    <property type="term" value="C:cytosol"/>
    <property type="evidence" value="ECO:0007669"/>
    <property type="project" value="TreeGrafter"/>
</dbReference>
<organism evidence="3 4">
    <name type="scientific">Rikenella microfusus</name>
    <dbReference type="NCBI Taxonomy" id="28139"/>
    <lineage>
        <taxon>Bacteria</taxon>
        <taxon>Pseudomonadati</taxon>
        <taxon>Bacteroidota</taxon>
        <taxon>Bacteroidia</taxon>
        <taxon>Bacteroidales</taxon>
        <taxon>Rikenellaceae</taxon>
        <taxon>Rikenella</taxon>
    </lineage>
</organism>
<feature type="domain" description="Glutamine amidotransferase" evidence="2">
    <location>
        <begin position="4"/>
        <end position="187"/>
    </location>
</feature>
<dbReference type="EMBL" id="UGVL01000001">
    <property type="protein sequence ID" value="SUE34474.1"/>
    <property type="molecule type" value="Genomic_DNA"/>
</dbReference>
<dbReference type="Gene3D" id="3.40.50.880">
    <property type="match status" value="1"/>
</dbReference>
<gene>
    <name evidence="3" type="primary">pabA</name>
    <name evidence="3" type="ORF">NCTC11190_01698</name>
</gene>
<dbReference type="InterPro" id="IPR017926">
    <property type="entry name" value="GATASE"/>
</dbReference>
<evidence type="ECO:0000313" key="3">
    <source>
        <dbReference type="EMBL" id="SUE34474.1"/>
    </source>
</evidence>
<dbReference type="PRINTS" id="PR00099">
    <property type="entry name" value="CPSGATASE"/>
</dbReference>
<dbReference type="GO" id="GO:0000162">
    <property type="term" value="P:L-tryptophan biosynthetic process"/>
    <property type="evidence" value="ECO:0007669"/>
    <property type="project" value="TreeGrafter"/>
</dbReference>
<dbReference type="InterPro" id="IPR006221">
    <property type="entry name" value="TrpG/PapA_dom"/>
</dbReference>
<proteinExistence type="predicted"/>
<keyword evidence="4" id="KW-1185">Reference proteome</keyword>
<dbReference type="FunFam" id="3.40.50.880:FF:000003">
    <property type="entry name" value="Anthranilate synthase component II"/>
    <property type="match status" value="1"/>
</dbReference>
<dbReference type="RefSeq" id="WP_027291666.1">
    <property type="nucleotide sequence ID" value="NZ_UGVL01000001.1"/>
</dbReference>
<dbReference type="PANTHER" id="PTHR43418:SF4">
    <property type="entry name" value="MULTIFUNCTIONAL TRYPTOPHAN BIOSYNTHESIS PROTEIN"/>
    <property type="match status" value="1"/>
</dbReference>
<dbReference type="OrthoDB" id="9786812at2"/>
<dbReference type="SUPFAM" id="SSF52317">
    <property type="entry name" value="Class I glutamine amidotransferase-like"/>
    <property type="match status" value="1"/>
</dbReference>
<dbReference type="EC" id="2.6.1.85" evidence="3"/>
<accession>A0A379MRW5</accession>
<dbReference type="PANTHER" id="PTHR43418">
    <property type="entry name" value="MULTIFUNCTIONAL TRYPTOPHAN BIOSYNTHESIS PROTEIN-RELATED"/>
    <property type="match status" value="1"/>
</dbReference>
<dbReference type="Proteomes" id="UP000255233">
    <property type="component" value="Unassembled WGS sequence"/>
</dbReference>
<keyword evidence="3" id="KW-0032">Aminotransferase</keyword>